<gene>
    <name evidence="11" type="ORF">E1301_Tti004459</name>
</gene>
<name>A0A5A9NBG3_9TELE</name>
<comment type="function">
    <text evidence="7">Component of the spliceosomal U1 snRNP, which is essential for recognition of the pre-mRNA 5' splice-site and the subsequent assembly of the spliceosome. SNRNP70 binds to the loop I region of U1-snRNA.</text>
</comment>
<feature type="compositionally biased region" description="Gly residues" evidence="8">
    <location>
        <begin position="237"/>
        <end position="246"/>
    </location>
</feature>
<evidence type="ECO:0000259" key="10">
    <source>
        <dbReference type="Pfam" id="PF12220"/>
    </source>
</evidence>
<dbReference type="Gene3D" id="3.30.70.330">
    <property type="match status" value="1"/>
</dbReference>
<feature type="region of interest" description="Disordered" evidence="8">
    <location>
        <begin position="48"/>
        <end position="74"/>
    </location>
</feature>
<keyword evidence="9" id="KW-0812">Transmembrane</keyword>
<evidence type="ECO:0000313" key="11">
    <source>
        <dbReference type="EMBL" id="KAA0705697.1"/>
    </source>
</evidence>
<dbReference type="GO" id="GO:0071011">
    <property type="term" value="C:precatalytic spliceosome"/>
    <property type="evidence" value="ECO:0007669"/>
    <property type="project" value="TreeGrafter"/>
</dbReference>
<organism evidence="11 12">
    <name type="scientific">Triplophysa tibetana</name>
    <dbReference type="NCBI Taxonomy" id="1572043"/>
    <lineage>
        <taxon>Eukaryota</taxon>
        <taxon>Metazoa</taxon>
        <taxon>Chordata</taxon>
        <taxon>Craniata</taxon>
        <taxon>Vertebrata</taxon>
        <taxon>Euteleostomi</taxon>
        <taxon>Actinopterygii</taxon>
        <taxon>Neopterygii</taxon>
        <taxon>Teleostei</taxon>
        <taxon>Ostariophysi</taxon>
        <taxon>Cypriniformes</taxon>
        <taxon>Nemacheilidae</taxon>
        <taxon>Triplophysa</taxon>
    </lineage>
</organism>
<dbReference type="GO" id="GO:0000398">
    <property type="term" value="P:mRNA splicing, via spliceosome"/>
    <property type="evidence" value="ECO:0007669"/>
    <property type="project" value="TreeGrafter"/>
</dbReference>
<keyword evidence="9" id="KW-0472">Membrane</keyword>
<evidence type="ECO:0000313" key="12">
    <source>
        <dbReference type="Proteomes" id="UP000324632"/>
    </source>
</evidence>
<dbReference type="GO" id="GO:0071004">
    <property type="term" value="C:U2-type prespliceosome"/>
    <property type="evidence" value="ECO:0007669"/>
    <property type="project" value="TreeGrafter"/>
</dbReference>
<evidence type="ECO:0000256" key="2">
    <source>
        <dbReference type="ARBA" id="ARBA00004642"/>
    </source>
</evidence>
<keyword evidence="9" id="KW-1133">Transmembrane helix</keyword>
<feature type="compositionally biased region" description="Low complexity" evidence="8">
    <location>
        <begin position="493"/>
        <end position="515"/>
    </location>
</feature>
<dbReference type="EMBL" id="SOYY01000021">
    <property type="protein sequence ID" value="KAA0705697.1"/>
    <property type="molecule type" value="Genomic_DNA"/>
</dbReference>
<proteinExistence type="predicted"/>
<dbReference type="InterPro" id="IPR022023">
    <property type="entry name" value="U1snRNP70_N"/>
</dbReference>
<evidence type="ECO:0000256" key="8">
    <source>
        <dbReference type="SAM" id="MobiDB-lite"/>
    </source>
</evidence>
<evidence type="ECO:0000256" key="7">
    <source>
        <dbReference type="ARBA" id="ARBA00058765"/>
    </source>
</evidence>
<dbReference type="GO" id="GO:0003729">
    <property type="term" value="F:mRNA binding"/>
    <property type="evidence" value="ECO:0007669"/>
    <property type="project" value="TreeGrafter"/>
</dbReference>
<feature type="compositionally biased region" description="Basic and acidic residues" evidence="8">
    <location>
        <begin position="363"/>
        <end position="374"/>
    </location>
</feature>
<dbReference type="InterPro" id="IPR012677">
    <property type="entry name" value="Nucleotide-bd_a/b_plait_sf"/>
</dbReference>
<feature type="transmembrane region" description="Helical" evidence="9">
    <location>
        <begin position="134"/>
        <end position="157"/>
    </location>
</feature>
<protein>
    <recommendedName>
        <fullName evidence="3">U1 small nuclear ribonucleoprotein 70 kDa</fullName>
    </recommendedName>
</protein>
<dbReference type="GO" id="GO:0030619">
    <property type="term" value="F:U1 snRNA binding"/>
    <property type="evidence" value="ECO:0007669"/>
    <property type="project" value="TreeGrafter"/>
</dbReference>
<sequence>MTQFLPPNLLALFAPRDPIPFLPQLEKLPHEKHHNQPYCGIAPFIRHFEDPRDAPPPTRAETRDERLERKRREKMERRQGVMEVELKIWDPHNDPNAQGDAFKTLFVARINYDTTESKLRREFEVYGPIKRVCLVWNVLCMFILSFCIITASSLYLYSRLLDLHCVQQENWKTKRLRVYRIRTRKRHALQCDIAECVSSWSRDAAYKHADGKKIDGRRVLVDVERGRTVKGWNPRRLGGGLGGTRRGGADVNIKHSGRDDTSRYDDRPIGSDRDRERTDRRERSRDRDKERGERRRTGSRERRRRTRSRERERAVVVPGEEIVASSRRRDRERERGAPGDSRERSRDRDRERDRKRRSRSRDKKRDRERGKGAEGGEEGVGGQAEGMNPDAGERGVEESLGGEPSGPEGEERGRDRDKDRDRDRERKRSHRDKDRDRDRDRRRDRDRDREHKRDRGDRERGDRREDRHVSSSGDQEGGVGNGGEEGEEPVPPQSEEGSQDGMRMMMMDQDSVQSGEGYASNENGYRMEAQGDEY</sequence>
<accession>A0A5A9NBG3</accession>
<evidence type="ECO:0000256" key="1">
    <source>
        <dbReference type="ARBA" id="ARBA00004324"/>
    </source>
</evidence>
<keyword evidence="12" id="KW-1185">Reference proteome</keyword>
<dbReference type="AlphaFoldDB" id="A0A5A9NBG3"/>
<keyword evidence="5" id="KW-0539">Nucleus</keyword>
<comment type="subcellular location">
    <subcellularLocation>
        <location evidence="1">Nucleus speckle</location>
    </subcellularLocation>
    <subcellularLocation>
        <location evidence="2">Nucleus</location>
        <location evidence="2">Nucleoplasm</location>
    </subcellularLocation>
</comment>
<evidence type="ECO:0000256" key="5">
    <source>
        <dbReference type="ARBA" id="ARBA00023242"/>
    </source>
</evidence>
<reference evidence="11 12" key="1">
    <citation type="journal article" date="2019" name="Mol. Ecol. Resour.">
        <title>Chromosome-level genome assembly of Triplophysa tibetana, a fish adapted to the harsh high-altitude environment of the Tibetan Plateau.</title>
        <authorList>
            <person name="Yang X."/>
            <person name="Liu H."/>
            <person name="Ma Z."/>
            <person name="Zou Y."/>
            <person name="Zou M."/>
            <person name="Mao Y."/>
            <person name="Li X."/>
            <person name="Wang H."/>
            <person name="Chen T."/>
            <person name="Wang W."/>
            <person name="Yang R."/>
        </authorList>
    </citation>
    <scope>NUCLEOTIDE SEQUENCE [LARGE SCALE GENOMIC DNA]</scope>
    <source>
        <strain evidence="11">TTIB1903HZAU</strain>
        <tissue evidence="11">Muscle</tissue>
    </source>
</reference>
<dbReference type="Proteomes" id="UP000324632">
    <property type="component" value="Chromosome 21"/>
</dbReference>
<evidence type="ECO:0000256" key="6">
    <source>
        <dbReference type="ARBA" id="ARBA00023274"/>
    </source>
</evidence>
<dbReference type="InterPro" id="IPR051183">
    <property type="entry name" value="U1_U11-U12_snRNP_70-35kDa"/>
</dbReference>
<feature type="compositionally biased region" description="Basic residues" evidence="8">
    <location>
        <begin position="353"/>
        <end position="362"/>
    </location>
</feature>
<comment type="caution">
    <text evidence="11">The sequence shown here is derived from an EMBL/GenBank/DDBJ whole genome shotgun (WGS) entry which is preliminary data.</text>
</comment>
<dbReference type="PANTHER" id="PTHR13952:SF5">
    <property type="entry name" value="U1 SMALL NUCLEAR RIBONUCLEOPROTEIN 70 KDA"/>
    <property type="match status" value="1"/>
</dbReference>
<dbReference type="GO" id="GO:0043484">
    <property type="term" value="P:regulation of RNA splicing"/>
    <property type="evidence" value="ECO:0007669"/>
    <property type="project" value="UniProtKB-ARBA"/>
</dbReference>
<feature type="domain" description="U1 small nuclear ribonucleoprotein of 70kDa N-terminal" evidence="10">
    <location>
        <begin position="3"/>
        <end position="94"/>
    </location>
</feature>
<dbReference type="Pfam" id="PF12220">
    <property type="entry name" value="U1snRNP70_N"/>
    <property type="match status" value="1"/>
</dbReference>
<keyword evidence="6 11" id="KW-0687">Ribonucleoprotein</keyword>
<dbReference type="FunFam" id="3.30.70.330:FF:001585">
    <property type="entry name" value="U1 small nuclear ribonucleoprotein 70 kDa"/>
    <property type="match status" value="1"/>
</dbReference>
<feature type="region of interest" description="Disordered" evidence="8">
    <location>
        <begin position="233"/>
        <end position="534"/>
    </location>
</feature>
<dbReference type="GO" id="GO:0016607">
    <property type="term" value="C:nuclear speck"/>
    <property type="evidence" value="ECO:0007669"/>
    <property type="project" value="UniProtKB-SubCell"/>
</dbReference>
<dbReference type="PANTHER" id="PTHR13952">
    <property type="entry name" value="U1 SMALL NUCLEAR RIBONUCLEOPROTEIN 70 KD"/>
    <property type="match status" value="1"/>
</dbReference>
<evidence type="ECO:0000256" key="9">
    <source>
        <dbReference type="SAM" id="Phobius"/>
    </source>
</evidence>
<evidence type="ECO:0000256" key="3">
    <source>
        <dbReference type="ARBA" id="ARBA00016996"/>
    </source>
</evidence>
<dbReference type="SUPFAM" id="SSF54928">
    <property type="entry name" value="RNA-binding domain, RBD"/>
    <property type="match status" value="1"/>
</dbReference>
<feature type="compositionally biased region" description="Basic and acidic residues" evidence="8">
    <location>
        <begin position="409"/>
        <end position="469"/>
    </location>
</feature>
<evidence type="ECO:0000256" key="4">
    <source>
        <dbReference type="ARBA" id="ARBA00022884"/>
    </source>
</evidence>
<dbReference type="GO" id="GO:0005685">
    <property type="term" value="C:U1 snRNP"/>
    <property type="evidence" value="ECO:0007669"/>
    <property type="project" value="TreeGrafter"/>
</dbReference>
<feature type="compositionally biased region" description="Basic and acidic residues" evidence="8">
    <location>
        <begin position="60"/>
        <end position="74"/>
    </location>
</feature>
<dbReference type="InterPro" id="IPR035979">
    <property type="entry name" value="RBD_domain_sf"/>
</dbReference>
<feature type="compositionally biased region" description="Basic and acidic residues" evidence="8">
    <location>
        <begin position="252"/>
        <end position="300"/>
    </location>
</feature>
<keyword evidence="4" id="KW-0694">RNA-binding</keyword>
<feature type="compositionally biased region" description="Basic and acidic residues" evidence="8">
    <location>
        <begin position="327"/>
        <end position="352"/>
    </location>
</feature>